<feature type="transmembrane region" description="Helical" evidence="2">
    <location>
        <begin position="15"/>
        <end position="35"/>
    </location>
</feature>
<proteinExistence type="predicted"/>
<feature type="region of interest" description="Disordered" evidence="1">
    <location>
        <begin position="686"/>
        <end position="800"/>
    </location>
</feature>
<dbReference type="PANTHER" id="PTHR31325">
    <property type="entry name" value="OS01G0798800 PROTEIN-RELATED"/>
    <property type="match status" value="1"/>
</dbReference>
<sequence>MAPSLSRVSEFWTTWGLRITCYLSFSAHVLLVVFARSRRHGTSRWQRGVLWLAYQTAEITATYALGDLSLSGTDDDAASPSRQQQLIAFWAPFLLLHLGGPDNITAYALEDNQLSERKCYEICAQLVGVFFTLYNYIYLGGSRALLAASVVMALLALAKYAEKACALYQGKLGNMRSSSEGMSSSHMDLFVSSSGRGVDNEQALLYAHKLFHFCKRAMFDSSVHMPADDDSSGGGYATSVKIFSLEWKGIFKVVEMELSLMYDILYTKAAVVHTWKGYLLRLISPVATAAAASLFWTWAYPEHGLEPADVRFTYIMLATAFLLDVLWLVRALGSSWTYSFLTAQPPELLWLQHEVVCSGRWRRLHRILASLDPCWLVFGKDPASYRRWSGVTGRYNLLQECTRRADGSDRVPSTSSHKFLTSLFGCQKEDVKEMLFQRIKQRLPLSKDYQTHPEDAYDMVDITTRWGHVAVRKFPDKSKLKDLELKLNFGREFQEDVLVWHIGTCIFLYCTDQPLTTGPLVKAIEVLSEYLMFLVAARPHMLPGLVLRSLFEDTFRALGQEWKKTCEAESNGRSFGARREKLAMALHEESLENQGRSRRERDGKNLLMLDGIEVGMELLKFHDEHMHQLLELVFDVWVDKLMYASTRCSRESHAKQLSRGGELTTIVWIMVQHAGLFRIGETNDQTSDRTTYIPKRGEEERTKKKEEEEKKKADYPTPCPRPIPPPALHTPGLWLEPAPDDLPSYTTWSELPPQPEPKPEPPRARPDEPKPAPPSPAPMLSERARKRRARTTTYATLYPA</sequence>
<reference evidence="4" key="1">
    <citation type="journal article" date="2012" name="Nat. Biotechnol.">
        <title>Reference genome sequence of the model plant Setaria.</title>
        <authorList>
            <person name="Bennetzen J.L."/>
            <person name="Schmutz J."/>
            <person name="Wang H."/>
            <person name="Percifield R."/>
            <person name="Hawkins J."/>
            <person name="Pontaroli A.C."/>
            <person name="Estep M."/>
            <person name="Feng L."/>
            <person name="Vaughn J.N."/>
            <person name="Grimwood J."/>
            <person name="Jenkins J."/>
            <person name="Barry K."/>
            <person name="Lindquist E."/>
            <person name="Hellsten U."/>
            <person name="Deshpande S."/>
            <person name="Wang X."/>
            <person name="Wu X."/>
            <person name="Mitros T."/>
            <person name="Triplett J."/>
            <person name="Yang X."/>
            <person name="Ye C.Y."/>
            <person name="Mauro-Herrera M."/>
            <person name="Wang L."/>
            <person name="Li P."/>
            <person name="Sharma M."/>
            <person name="Sharma R."/>
            <person name="Ronald P.C."/>
            <person name="Panaud O."/>
            <person name="Kellogg E.A."/>
            <person name="Brutnell T.P."/>
            <person name="Doust A.N."/>
            <person name="Tuskan G.A."/>
            <person name="Rokhsar D."/>
            <person name="Devos K.M."/>
        </authorList>
    </citation>
    <scope>NUCLEOTIDE SEQUENCE [LARGE SCALE GENOMIC DNA]</scope>
    <source>
        <strain evidence="4">Yugu1</strain>
    </source>
</reference>
<keyword evidence="2" id="KW-0472">Membrane</keyword>
<dbReference type="OrthoDB" id="695140at2759"/>
<feature type="transmembrane region" description="Helical" evidence="2">
    <location>
        <begin position="311"/>
        <end position="329"/>
    </location>
</feature>
<feature type="transmembrane region" description="Helical" evidence="2">
    <location>
        <begin position="144"/>
        <end position="161"/>
    </location>
</feature>
<feature type="compositionally biased region" description="Low complexity" evidence="1">
    <location>
        <begin position="791"/>
        <end position="800"/>
    </location>
</feature>
<feature type="domain" description="DUF4220" evidence="3">
    <location>
        <begin position="51"/>
        <end position="399"/>
    </location>
</feature>
<dbReference type="STRING" id="4555.A0A368SHM4"/>
<evidence type="ECO:0000256" key="2">
    <source>
        <dbReference type="SAM" id="Phobius"/>
    </source>
</evidence>
<keyword evidence="2" id="KW-1133">Transmembrane helix</keyword>
<dbReference type="InterPro" id="IPR025315">
    <property type="entry name" value="DUF4220"/>
</dbReference>
<dbReference type="EMBL" id="CM003536">
    <property type="protein sequence ID" value="RCV41853.1"/>
    <property type="molecule type" value="Genomic_DNA"/>
</dbReference>
<keyword evidence="2" id="KW-0812">Transmembrane</keyword>
<accession>A0A368SHM4</accession>
<dbReference type="Pfam" id="PF04578">
    <property type="entry name" value="DUF594"/>
    <property type="match status" value="1"/>
</dbReference>
<feature type="compositionally biased region" description="Pro residues" evidence="1">
    <location>
        <begin position="717"/>
        <end position="728"/>
    </location>
</feature>
<evidence type="ECO:0000259" key="3">
    <source>
        <dbReference type="Pfam" id="PF13968"/>
    </source>
</evidence>
<dbReference type="InterPro" id="IPR007658">
    <property type="entry name" value="DUF594"/>
</dbReference>
<feature type="transmembrane region" description="Helical" evidence="2">
    <location>
        <begin position="278"/>
        <end position="299"/>
    </location>
</feature>
<dbReference type="Pfam" id="PF13968">
    <property type="entry name" value="DUF4220"/>
    <property type="match status" value="1"/>
</dbReference>
<feature type="compositionally biased region" description="Basic and acidic residues" evidence="1">
    <location>
        <begin position="695"/>
        <end position="714"/>
    </location>
</feature>
<reference evidence="4" key="2">
    <citation type="submission" date="2015-07" db="EMBL/GenBank/DDBJ databases">
        <authorList>
            <person name="Noorani M."/>
        </authorList>
    </citation>
    <scope>NUCLEOTIDE SEQUENCE</scope>
    <source>
        <strain evidence="4">Yugu1</strain>
    </source>
</reference>
<feature type="compositionally biased region" description="Basic and acidic residues" evidence="1">
    <location>
        <begin position="757"/>
        <end position="770"/>
    </location>
</feature>
<gene>
    <name evidence="4" type="ORF">SETIT_9G168000v2</name>
</gene>
<protein>
    <recommendedName>
        <fullName evidence="3">DUF4220 domain-containing protein</fullName>
    </recommendedName>
</protein>
<organism evidence="4">
    <name type="scientific">Setaria italica</name>
    <name type="common">Foxtail millet</name>
    <name type="synonym">Panicum italicum</name>
    <dbReference type="NCBI Taxonomy" id="4555"/>
    <lineage>
        <taxon>Eukaryota</taxon>
        <taxon>Viridiplantae</taxon>
        <taxon>Streptophyta</taxon>
        <taxon>Embryophyta</taxon>
        <taxon>Tracheophyta</taxon>
        <taxon>Spermatophyta</taxon>
        <taxon>Magnoliopsida</taxon>
        <taxon>Liliopsida</taxon>
        <taxon>Poales</taxon>
        <taxon>Poaceae</taxon>
        <taxon>PACMAD clade</taxon>
        <taxon>Panicoideae</taxon>
        <taxon>Panicodae</taxon>
        <taxon>Paniceae</taxon>
        <taxon>Cenchrinae</taxon>
        <taxon>Setaria</taxon>
    </lineage>
</organism>
<dbReference type="AlphaFoldDB" id="A0A368SHM4"/>
<name>A0A368SHM4_SETIT</name>
<dbReference type="KEGG" id="sita:101756496"/>
<evidence type="ECO:0000256" key="1">
    <source>
        <dbReference type="SAM" id="MobiDB-lite"/>
    </source>
</evidence>
<evidence type="ECO:0000313" key="4">
    <source>
        <dbReference type="EMBL" id="RCV41853.1"/>
    </source>
</evidence>